<dbReference type="AlphaFoldDB" id="A0A167LN63"/>
<dbReference type="STRING" id="763407.A0A167LN63"/>
<keyword evidence="2" id="KW-1185">Reference proteome</keyword>
<proteinExistence type="predicted"/>
<dbReference type="OrthoDB" id="17798at2759"/>
<gene>
    <name evidence="1" type="ORF">PHYBLDRAFT_159461</name>
</gene>
<dbReference type="EMBL" id="KV440987">
    <property type="protein sequence ID" value="OAD70777.1"/>
    <property type="molecule type" value="Genomic_DNA"/>
</dbReference>
<sequence>MIGINRIKMKTKIIHLPQHLIRTNVIVEVTGNGLRRSQTFFAHQLTVHIAESVGIVRVAQKQTKRPLAGVYVKVYCRYKGKKGAEFWKDGYTGLNGAFDYVSVTEGNALVGKDRFSSDQKSLSDVIKDIAGFSILFLSEQDGAVVKEAYPPS</sequence>
<reference evidence="2" key="1">
    <citation type="submission" date="2015-06" db="EMBL/GenBank/DDBJ databases">
        <title>Expansion of signal transduction pathways in fungi by whole-genome duplication.</title>
        <authorList>
            <consortium name="DOE Joint Genome Institute"/>
            <person name="Corrochano L.M."/>
            <person name="Kuo A."/>
            <person name="Marcet-Houben M."/>
            <person name="Polaino S."/>
            <person name="Salamov A."/>
            <person name="Villalobos J.M."/>
            <person name="Alvarez M.I."/>
            <person name="Avalos J."/>
            <person name="Benito E.P."/>
            <person name="Benoit I."/>
            <person name="Burger G."/>
            <person name="Camino L.P."/>
            <person name="Canovas D."/>
            <person name="Cerda-Olmedo E."/>
            <person name="Cheng J.-F."/>
            <person name="Dominguez A."/>
            <person name="Elias M."/>
            <person name="Eslava A.P."/>
            <person name="Glaser F."/>
            <person name="Grimwood J."/>
            <person name="Gutierrez G."/>
            <person name="Heitman J."/>
            <person name="Henrissat B."/>
            <person name="Iturriaga E.A."/>
            <person name="Lang B.F."/>
            <person name="Lavin J.L."/>
            <person name="Lee S."/>
            <person name="Li W."/>
            <person name="Lindquist E."/>
            <person name="Lopez-Garcia S."/>
            <person name="Luque E.M."/>
            <person name="Marcos A.T."/>
            <person name="Martin J."/>
            <person name="McCluskey K."/>
            <person name="Medina H.R."/>
            <person name="Miralles-Duran A."/>
            <person name="Miyazaki A."/>
            <person name="Munoz-Torres E."/>
            <person name="Oguiza J.A."/>
            <person name="Ohm R."/>
            <person name="Olmedo M."/>
            <person name="Orejas M."/>
            <person name="Ortiz-Castellanos L."/>
            <person name="Pisabarro A.G."/>
            <person name="Rodriguez-Romero J."/>
            <person name="Ruiz-Herrera J."/>
            <person name="Ruiz-Vazquez R."/>
            <person name="Sanz C."/>
            <person name="Schackwitz W."/>
            <person name="Schmutz J."/>
            <person name="Shahriari M."/>
            <person name="Shelest E."/>
            <person name="Silva-Franco F."/>
            <person name="Soanes D."/>
            <person name="Syed K."/>
            <person name="Tagua V.G."/>
            <person name="Talbot N.J."/>
            <person name="Thon M."/>
            <person name="De vries R.P."/>
            <person name="Wiebenga A."/>
            <person name="Yadav J.S."/>
            <person name="Braun E.L."/>
            <person name="Baker S."/>
            <person name="Garre V."/>
            <person name="Horwitz B."/>
            <person name="Torres-Martinez S."/>
            <person name="Idnurm A."/>
            <person name="Herrera-Estrella A."/>
            <person name="Gabaldon T."/>
            <person name="Grigoriev I.V."/>
        </authorList>
    </citation>
    <scope>NUCLEOTIDE SEQUENCE [LARGE SCALE GENOMIC DNA]</scope>
    <source>
        <strain evidence="2">NRRL 1555(-)</strain>
    </source>
</reference>
<name>A0A167LN63_PHYB8</name>
<evidence type="ECO:0000313" key="1">
    <source>
        <dbReference type="EMBL" id="OAD70777.1"/>
    </source>
</evidence>
<evidence type="ECO:0000313" key="2">
    <source>
        <dbReference type="Proteomes" id="UP000077315"/>
    </source>
</evidence>
<dbReference type="GeneID" id="28994895"/>
<dbReference type="RefSeq" id="XP_018288817.1">
    <property type="nucleotide sequence ID" value="XM_018433989.1"/>
</dbReference>
<protein>
    <submittedName>
        <fullName evidence="1">Uncharacterized protein</fullName>
    </submittedName>
</protein>
<accession>A0A167LN63</accession>
<dbReference type="InParanoid" id="A0A167LN63"/>
<organism evidence="1 2">
    <name type="scientific">Phycomyces blakesleeanus (strain ATCC 8743b / DSM 1359 / FGSC 10004 / NBRC 33097 / NRRL 1555)</name>
    <dbReference type="NCBI Taxonomy" id="763407"/>
    <lineage>
        <taxon>Eukaryota</taxon>
        <taxon>Fungi</taxon>
        <taxon>Fungi incertae sedis</taxon>
        <taxon>Mucoromycota</taxon>
        <taxon>Mucoromycotina</taxon>
        <taxon>Mucoromycetes</taxon>
        <taxon>Mucorales</taxon>
        <taxon>Phycomycetaceae</taxon>
        <taxon>Phycomyces</taxon>
    </lineage>
</organism>
<dbReference type="Proteomes" id="UP000077315">
    <property type="component" value="Unassembled WGS sequence"/>
</dbReference>
<dbReference type="VEuPathDB" id="FungiDB:PHYBLDRAFT_159461"/>